<dbReference type="Proteomes" id="UP000278398">
    <property type="component" value="Unassembled WGS sequence"/>
</dbReference>
<dbReference type="Pfam" id="PF03625">
    <property type="entry name" value="DUF302"/>
    <property type="match status" value="1"/>
</dbReference>
<dbReference type="PANTHER" id="PTHR38342:SF1">
    <property type="entry name" value="SLR5037 PROTEIN"/>
    <property type="match status" value="1"/>
</dbReference>
<dbReference type="SUPFAM" id="SSF103247">
    <property type="entry name" value="TT1751-like"/>
    <property type="match status" value="1"/>
</dbReference>
<proteinExistence type="predicted"/>
<evidence type="ECO:0000259" key="1">
    <source>
        <dbReference type="Pfam" id="PF03625"/>
    </source>
</evidence>
<dbReference type="Gene3D" id="3.30.310.70">
    <property type="entry name" value="TT1751-like domain"/>
    <property type="match status" value="1"/>
</dbReference>
<dbReference type="EMBL" id="RWKW01000133">
    <property type="protein sequence ID" value="RST81030.1"/>
    <property type="molecule type" value="Genomic_DNA"/>
</dbReference>
<dbReference type="PIRSF" id="PIRSF021774">
    <property type="entry name" value="UCP021774"/>
    <property type="match status" value="1"/>
</dbReference>
<reference evidence="2 3" key="1">
    <citation type="submission" date="2018-12" db="EMBL/GenBank/DDBJ databases">
        <title>Mesorhizobium carbonis sp. nov., isolated from coal mine water.</title>
        <authorList>
            <person name="Xin W."/>
            <person name="Xu Z."/>
            <person name="Xiang F."/>
            <person name="Zhang J."/>
            <person name="Xi L."/>
            <person name="Liu J."/>
        </authorList>
    </citation>
    <scope>NUCLEOTIDE SEQUENCE [LARGE SCALE GENOMIC DNA]</scope>
    <source>
        <strain evidence="2 3">B2.3</strain>
    </source>
</reference>
<organism evidence="2 3">
    <name type="scientific">Aquibium carbonis</name>
    <dbReference type="NCBI Taxonomy" id="2495581"/>
    <lineage>
        <taxon>Bacteria</taxon>
        <taxon>Pseudomonadati</taxon>
        <taxon>Pseudomonadota</taxon>
        <taxon>Alphaproteobacteria</taxon>
        <taxon>Hyphomicrobiales</taxon>
        <taxon>Phyllobacteriaceae</taxon>
        <taxon>Aquibium</taxon>
    </lineage>
</organism>
<protein>
    <submittedName>
        <fullName evidence="2">DUF302 domain-containing protein</fullName>
    </submittedName>
</protein>
<feature type="domain" description="DUF302" evidence="1">
    <location>
        <begin position="35"/>
        <end position="98"/>
    </location>
</feature>
<dbReference type="InterPro" id="IPR035923">
    <property type="entry name" value="TT1751-like_sf"/>
</dbReference>
<dbReference type="InterPro" id="IPR016796">
    <property type="entry name" value="UCP021774"/>
</dbReference>
<evidence type="ECO:0000313" key="3">
    <source>
        <dbReference type="Proteomes" id="UP000278398"/>
    </source>
</evidence>
<gene>
    <name evidence="2" type="ORF">EJC49_24270</name>
</gene>
<sequence>MTYHFSKIIALPMDKAIDHVTAALAAKGFGVLTTIDVGATLKKKLDVDFRPYVILGACNPEFAYQALRQESHIGTMLPCNVVLRQAEEDHIEVSAVDPIASMQAVGNPALASIAGDVRDMLKQVIEGL</sequence>
<evidence type="ECO:0000313" key="2">
    <source>
        <dbReference type="EMBL" id="RST81030.1"/>
    </source>
</evidence>
<dbReference type="InterPro" id="IPR005180">
    <property type="entry name" value="DUF302"/>
</dbReference>
<accession>A0A3R9ZZY1</accession>
<comment type="caution">
    <text evidence="2">The sequence shown here is derived from an EMBL/GenBank/DDBJ whole genome shotgun (WGS) entry which is preliminary data.</text>
</comment>
<dbReference type="RefSeq" id="WP_126702506.1">
    <property type="nucleotide sequence ID" value="NZ_RWKW01000133.1"/>
</dbReference>
<dbReference type="CDD" id="cd14797">
    <property type="entry name" value="DUF302"/>
    <property type="match status" value="1"/>
</dbReference>
<keyword evidence="3" id="KW-1185">Reference proteome</keyword>
<dbReference type="AlphaFoldDB" id="A0A3R9ZZY1"/>
<dbReference type="PANTHER" id="PTHR38342">
    <property type="entry name" value="SLR5037 PROTEIN"/>
    <property type="match status" value="1"/>
</dbReference>
<name>A0A3R9ZZY1_9HYPH</name>
<dbReference type="OrthoDB" id="9791067at2"/>